<dbReference type="AlphaFoldDB" id="A0A1Z5KLU7"/>
<feature type="coiled-coil region" evidence="1">
    <location>
        <begin position="110"/>
        <end position="144"/>
    </location>
</feature>
<evidence type="ECO:0000256" key="2">
    <source>
        <dbReference type="SAM" id="MobiDB-lite"/>
    </source>
</evidence>
<comment type="caution">
    <text evidence="4">The sequence shown here is derived from an EMBL/GenBank/DDBJ whole genome shotgun (WGS) entry which is preliminary data.</text>
</comment>
<protein>
    <recommendedName>
        <fullName evidence="6">LEM domain-containing protein</fullName>
    </recommendedName>
</protein>
<evidence type="ECO:0000256" key="1">
    <source>
        <dbReference type="SAM" id="Coils"/>
    </source>
</evidence>
<keyword evidence="3" id="KW-0472">Membrane</keyword>
<dbReference type="OrthoDB" id="56981at2759"/>
<keyword evidence="3" id="KW-1133">Transmembrane helix</keyword>
<reference evidence="4 5" key="1">
    <citation type="journal article" date="2015" name="Plant Cell">
        <title>Oil accumulation by the oleaginous diatom Fistulifera solaris as revealed by the genome and transcriptome.</title>
        <authorList>
            <person name="Tanaka T."/>
            <person name="Maeda Y."/>
            <person name="Veluchamy A."/>
            <person name="Tanaka M."/>
            <person name="Abida H."/>
            <person name="Marechal E."/>
            <person name="Bowler C."/>
            <person name="Muto M."/>
            <person name="Sunaga Y."/>
            <person name="Tanaka M."/>
            <person name="Yoshino T."/>
            <person name="Taniguchi T."/>
            <person name="Fukuda Y."/>
            <person name="Nemoto M."/>
            <person name="Matsumoto M."/>
            <person name="Wong P.S."/>
            <person name="Aburatani S."/>
            <person name="Fujibuchi W."/>
        </authorList>
    </citation>
    <scope>NUCLEOTIDE SEQUENCE [LARGE SCALE GENOMIC DNA]</scope>
    <source>
        <strain evidence="4 5">JPCC DA0580</strain>
    </source>
</reference>
<feature type="transmembrane region" description="Helical" evidence="3">
    <location>
        <begin position="224"/>
        <end position="247"/>
    </location>
</feature>
<feature type="transmembrane region" description="Helical" evidence="3">
    <location>
        <begin position="186"/>
        <end position="204"/>
    </location>
</feature>
<dbReference type="InParanoid" id="A0A1Z5KLU7"/>
<sequence>MSAILPPNDERIRQFLRQAGVDENSPMDPVSRDALLELLRQEDANETTNLPTNSTETSMILATEQNTNASLLPVATSSSTEERLLHMMQQQTQMILDLHKRMDYLTEHVLQNNNQQQQQQSTSREELNRQIDELFHKVQIYEQNAETTFTTTASPPNAGRSFVSHLYQVLQIFLALRRRLAPNFDAGLIIKVVFILSILFTRLSRRQQSIDDDDWIWHFYRLHLLVVFVVGGFLYQTGMLKVIYIFYVQEKYFHRILWKGESLGDMEQEVNDALERYAQRMQPQGQRLPPRPRNEPNGTDNVEAEDPGWRDTFIGGVIEPAPQIEQDRGMQWLRDVGLFIGSFFLSIFPMWRPEALARPAVMEVNNEADDGNGLPDIAAPADVLEAAEDEDGDDATEEAKTD</sequence>
<accession>A0A1Z5KLU7</accession>
<proteinExistence type="predicted"/>
<keyword evidence="1" id="KW-0175">Coiled coil</keyword>
<dbReference type="EMBL" id="BDSP01000253">
    <property type="protein sequence ID" value="GAX27256.1"/>
    <property type="molecule type" value="Genomic_DNA"/>
</dbReference>
<keyword evidence="3" id="KW-0812">Transmembrane</keyword>
<name>A0A1Z5KLU7_FISSO</name>
<evidence type="ECO:0000256" key="3">
    <source>
        <dbReference type="SAM" id="Phobius"/>
    </source>
</evidence>
<dbReference type="Proteomes" id="UP000198406">
    <property type="component" value="Unassembled WGS sequence"/>
</dbReference>
<feature type="region of interest" description="Disordered" evidence="2">
    <location>
        <begin position="281"/>
        <end position="309"/>
    </location>
</feature>
<gene>
    <name evidence="4" type="ORF">FisN_13Lh184</name>
</gene>
<organism evidence="4 5">
    <name type="scientific">Fistulifera solaris</name>
    <name type="common">Oleaginous diatom</name>
    <dbReference type="NCBI Taxonomy" id="1519565"/>
    <lineage>
        <taxon>Eukaryota</taxon>
        <taxon>Sar</taxon>
        <taxon>Stramenopiles</taxon>
        <taxon>Ochrophyta</taxon>
        <taxon>Bacillariophyta</taxon>
        <taxon>Bacillariophyceae</taxon>
        <taxon>Bacillariophycidae</taxon>
        <taxon>Naviculales</taxon>
        <taxon>Naviculaceae</taxon>
        <taxon>Fistulifera</taxon>
    </lineage>
</organism>
<evidence type="ECO:0008006" key="6">
    <source>
        <dbReference type="Google" id="ProtNLM"/>
    </source>
</evidence>
<keyword evidence="5" id="KW-1185">Reference proteome</keyword>
<evidence type="ECO:0000313" key="5">
    <source>
        <dbReference type="Proteomes" id="UP000198406"/>
    </source>
</evidence>
<evidence type="ECO:0000313" key="4">
    <source>
        <dbReference type="EMBL" id="GAX27256.1"/>
    </source>
</evidence>